<evidence type="ECO:0000313" key="10">
    <source>
        <dbReference type="Proteomes" id="UP000232323"/>
    </source>
</evidence>
<feature type="chain" id="PRO_5012603286" evidence="8">
    <location>
        <begin position="26"/>
        <end position="580"/>
    </location>
</feature>
<evidence type="ECO:0000256" key="7">
    <source>
        <dbReference type="SAM" id="MobiDB-lite"/>
    </source>
</evidence>
<dbReference type="InterPro" id="IPR051292">
    <property type="entry name" value="Xyl/GlcA_transferase"/>
</dbReference>
<dbReference type="EMBL" id="BEGY01000001">
    <property type="protein sequence ID" value="GAX72606.1"/>
    <property type="molecule type" value="Genomic_DNA"/>
</dbReference>
<feature type="signal peptide" evidence="8">
    <location>
        <begin position="1"/>
        <end position="25"/>
    </location>
</feature>
<dbReference type="PANTHER" id="PTHR12270">
    <property type="entry name" value="GLYCOSYLTRANSFERASE-RELATED"/>
    <property type="match status" value="1"/>
</dbReference>
<dbReference type="Pfam" id="PF13896">
    <property type="entry name" value="Glyco_transf_49"/>
    <property type="match status" value="1"/>
</dbReference>
<keyword evidence="8" id="KW-0732">Signal</keyword>
<proteinExistence type="predicted"/>
<keyword evidence="2" id="KW-0812">Transmembrane</keyword>
<sequence length="580" mass="62492">MRSIIDMLTALFFFPLLLWVRDVAAGASSQLIADRLMDCYNYDMPTKKQPHPELTGTFSGFLKGIPANLVLHQVFWPTSSTSLHHSTLPEPSPPSSVEMKPLTVVTVATSSRLDALEAQCASWGGPLAAAVYVPVTKASPGASSGTHKSIVSGSFSGSNPLKGVRYLLSEQSVRLLKQVEEKLQGLLKRTQANTSTSRASSSTSASATIHSKGGCHLRLLLLYEIISSQPAGGTGNESSSPLPPPAVPPAVPASHKSEESSSPAIMAPEPVETEMMRSLLPINSLRNAAMLAADTDMVAMIDVDLLISKDLSTDMSNTESVIQLVRATTQQNKLIILPAFETIPKLTLEHGLIVAQQAAAGGKAAIVDLVDKLQAITFASTVYAKGHACTDFKKWYSSGTPYNTTLTSNCEPWFMVSRFINPEYDVRFRGYGWNKVQQVAHVASLPGVSLLVHPTGFIIHRPHNKSAAMSFYAKGKLATGSQINNMNHSAGGLDVGMQVTLSREAALRALGKSYHRRVNALRAQVVLELKCGTYVYTAGCFRVETWDFSSCSGSEDRELQSYAALVEEITRLAVSNRLAV</sequence>
<comment type="subcellular location">
    <subcellularLocation>
        <location evidence="1">Membrane</location>
        <topology evidence="1">Single-pass type II membrane protein</topology>
    </subcellularLocation>
</comment>
<dbReference type="GO" id="GO:0016020">
    <property type="term" value="C:membrane"/>
    <property type="evidence" value="ECO:0007669"/>
    <property type="project" value="UniProtKB-SubCell"/>
</dbReference>
<evidence type="ECO:0000256" key="3">
    <source>
        <dbReference type="ARBA" id="ARBA00022968"/>
    </source>
</evidence>
<feature type="region of interest" description="Disordered" evidence="7">
    <location>
        <begin position="232"/>
        <end position="263"/>
    </location>
</feature>
<reference evidence="9 10" key="1">
    <citation type="submission" date="2017-08" db="EMBL/GenBank/DDBJ databases">
        <title>Acidophilic green algal genome provides insights into adaptation to an acidic environment.</title>
        <authorList>
            <person name="Hirooka S."/>
            <person name="Hirose Y."/>
            <person name="Kanesaki Y."/>
            <person name="Higuchi S."/>
            <person name="Fujiwara T."/>
            <person name="Onuma R."/>
            <person name="Era A."/>
            <person name="Ohbayashi R."/>
            <person name="Uzuka A."/>
            <person name="Nozaki H."/>
            <person name="Yoshikawa H."/>
            <person name="Miyagishima S.Y."/>
        </authorList>
    </citation>
    <scope>NUCLEOTIDE SEQUENCE [LARGE SCALE GENOMIC DNA]</scope>
    <source>
        <strain evidence="9 10">NIES-2499</strain>
    </source>
</reference>
<evidence type="ECO:0000256" key="4">
    <source>
        <dbReference type="ARBA" id="ARBA00022989"/>
    </source>
</evidence>
<evidence type="ECO:0000256" key="5">
    <source>
        <dbReference type="ARBA" id="ARBA00023136"/>
    </source>
</evidence>
<accession>A0A250WPI4</accession>
<dbReference type="AlphaFoldDB" id="A0A250WPI4"/>
<keyword evidence="6" id="KW-0325">Glycoprotein</keyword>
<comment type="caution">
    <text evidence="9">The sequence shown here is derived from an EMBL/GenBank/DDBJ whole genome shotgun (WGS) entry which is preliminary data.</text>
</comment>
<evidence type="ECO:0000256" key="1">
    <source>
        <dbReference type="ARBA" id="ARBA00004606"/>
    </source>
</evidence>
<protein>
    <submittedName>
        <fullName evidence="9">Uncharacterized protein</fullName>
    </submittedName>
</protein>
<keyword evidence="10" id="KW-1185">Reference proteome</keyword>
<keyword evidence="3" id="KW-0735">Signal-anchor</keyword>
<dbReference type="Proteomes" id="UP000232323">
    <property type="component" value="Unassembled WGS sequence"/>
</dbReference>
<evidence type="ECO:0000256" key="8">
    <source>
        <dbReference type="SAM" id="SignalP"/>
    </source>
</evidence>
<name>A0A250WPI4_9CHLO</name>
<dbReference type="GO" id="GO:0035269">
    <property type="term" value="P:protein O-linked glycosylation via mannose"/>
    <property type="evidence" value="ECO:0007669"/>
    <property type="project" value="TreeGrafter"/>
</dbReference>
<gene>
    <name evidence="9" type="ORF">CEUSTIGMA_g62.t1</name>
</gene>
<keyword evidence="4" id="KW-1133">Transmembrane helix</keyword>
<evidence type="ECO:0000256" key="6">
    <source>
        <dbReference type="ARBA" id="ARBA00023180"/>
    </source>
</evidence>
<dbReference type="OrthoDB" id="411524at2759"/>
<keyword evidence="5" id="KW-0472">Membrane</keyword>
<feature type="compositionally biased region" description="Low complexity" evidence="7">
    <location>
        <begin position="192"/>
        <end position="208"/>
    </location>
</feature>
<organism evidence="9 10">
    <name type="scientific">Chlamydomonas eustigma</name>
    <dbReference type="NCBI Taxonomy" id="1157962"/>
    <lineage>
        <taxon>Eukaryota</taxon>
        <taxon>Viridiplantae</taxon>
        <taxon>Chlorophyta</taxon>
        <taxon>core chlorophytes</taxon>
        <taxon>Chlorophyceae</taxon>
        <taxon>CS clade</taxon>
        <taxon>Chlamydomonadales</taxon>
        <taxon>Chlamydomonadaceae</taxon>
        <taxon>Chlamydomonas</taxon>
    </lineage>
</organism>
<dbReference type="PANTHER" id="PTHR12270:SF52">
    <property type="entry name" value="GLYCOSYLTRANSFERASE-LIKE PROTEIN GNT13-RELATED"/>
    <property type="match status" value="1"/>
</dbReference>
<feature type="region of interest" description="Disordered" evidence="7">
    <location>
        <begin position="189"/>
        <end position="208"/>
    </location>
</feature>
<dbReference type="GO" id="GO:0042285">
    <property type="term" value="F:xylosyltransferase activity"/>
    <property type="evidence" value="ECO:0007669"/>
    <property type="project" value="TreeGrafter"/>
</dbReference>
<feature type="compositionally biased region" description="Pro residues" evidence="7">
    <location>
        <begin position="241"/>
        <end position="251"/>
    </location>
</feature>
<evidence type="ECO:0000313" key="9">
    <source>
        <dbReference type="EMBL" id="GAX72606.1"/>
    </source>
</evidence>
<dbReference type="GO" id="GO:0015020">
    <property type="term" value="F:glucuronosyltransferase activity"/>
    <property type="evidence" value="ECO:0007669"/>
    <property type="project" value="TreeGrafter"/>
</dbReference>
<evidence type="ECO:0000256" key="2">
    <source>
        <dbReference type="ARBA" id="ARBA00022692"/>
    </source>
</evidence>